<keyword evidence="4" id="KW-1185">Reference proteome</keyword>
<dbReference type="InterPro" id="IPR051803">
    <property type="entry name" value="TA_system_RelE-like_toxin"/>
</dbReference>
<dbReference type="PANTHER" id="PTHR33755:SF7">
    <property type="entry name" value="TOXIN MODULE OF TOXIN-ANTITOXIN SYSTEM RELE_STBE FAMILY"/>
    <property type="match status" value="1"/>
</dbReference>
<keyword evidence="2" id="KW-1277">Toxin-antitoxin system</keyword>
<evidence type="ECO:0000313" key="3">
    <source>
        <dbReference type="EMBL" id="MDO1537502.1"/>
    </source>
</evidence>
<sequence length="107" mass="11922">MPQVRFAPAALRDLERLREFLRPKNPAAARRAGETIIKAVQVLRQQPMVGRPVEDLPPEYREWVIDFGASGYVALYRYAGEGDVVTVLALRHQREAGYEPGSSASGN</sequence>
<protein>
    <submittedName>
        <fullName evidence="3">Type II toxin-antitoxin system RelE/ParE family toxin</fullName>
    </submittedName>
</protein>
<reference evidence="3" key="1">
    <citation type="submission" date="2023-06" db="EMBL/GenBank/DDBJ databases">
        <authorList>
            <person name="Jiang Y."/>
            <person name="Liu Q."/>
        </authorList>
    </citation>
    <scope>NUCLEOTIDE SEQUENCE</scope>
    <source>
        <strain evidence="3">CGMCC 1.12090</strain>
    </source>
</reference>
<gene>
    <name evidence="3" type="ORF">Q2T77_35195</name>
</gene>
<evidence type="ECO:0000256" key="2">
    <source>
        <dbReference type="ARBA" id="ARBA00022649"/>
    </source>
</evidence>
<dbReference type="Pfam" id="PF05016">
    <property type="entry name" value="ParE_toxin"/>
    <property type="match status" value="1"/>
</dbReference>
<dbReference type="EMBL" id="JAUKVY010000042">
    <property type="protein sequence ID" value="MDO1537502.1"/>
    <property type="molecule type" value="Genomic_DNA"/>
</dbReference>
<dbReference type="InterPro" id="IPR035093">
    <property type="entry name" value="RelE/ParE_toxin_dom_sf"/>
</dbReference>
<dbReference type="RefSeq" id="WP_301815945.1">
    <property type="nucleotide sequence ID" value="NZ_JAUJZH010000042.1"/>
</dbReference>
<proteinExistence type="inferred from homology"/>
<accession>A0ABT8SHL6</accession>
<organism evidence="3 4">
    <name type="scientific">Variovorax ginsengisoli</name>
    <dbReference type="NCBI Taxonomy" id="363844"/>
    <lineage>
        <taxon>Bacteria</taxon>
        <taxon>Pseudomonadati</taxon>
        <taxon>Pseudomonadota</taxon>
        <taxon>Betaproteobacteria</taxon>
        <taxon>Burkholderiales</taxon>
        <taxon>Comamonadaceae</taxon>
        <taxon>Variovorax</taxon>
    </lineage>
</organism>
<evidence type="ECO:0000313" key="4">
    <source>
        <dbReference type="Proteomes" id="UP001169027"/>
    </source>
</evidence>
<dbReference type="Proteomes" id="UP001169027">
    <property type="component" value="Unassembled WGS sequence"/>
</dbReference>
<evidence type="ECO:0000256" key="1">
    <source>
        <dbReference type="ARBA" id="ARBA00006226"/>
    </source>
</evidence>
<dbReference type="InterPro" id="IPR007712">
    <property type="entry name" value="RelE/ParE_toxin"/>
</dbReference>
<name>A0ABT8SHL6_9BURK</name>
<dbReference type="PANTHER" id="PTHR33755">
    <property type="entry name" value="TOXIN PARE1-RELATED"/>
    <property type="match status" value="1"/>
</dbReference>
<comment type="similarity">
    <text evidence="1">Belongs to the RelE toxin family.</text>
</comment>
<dbReference type="Gene3D" id="3.30.2310.20">
    <property type="entry name" value="RelE-like"/>
    <property type="match status" value="1"/>
</dbReference>
<comment type="caution">
    <text evidence="3">The sequence shown here is derived from an EMBL/GenBank/DDBJ whole genome shotgun (WGS) entry which is preliminary data.</text>
</comment>